<dbReference type="PANTHER" id="PTHR47424:SF3">
    <property type="entry name" value="REGULATORY PROTEIN GAL4"/>
    <property type="match status" value="1"/>
</dbReference>
<evidence type="ECO:0000256" key="1">
    <source>
        <dbReference type="ARBA" id="ARBA00023015"/>
    </source>
</evidence>
<sequence length="180" mass="20813">MVADRSHRAERYVLHLRCAKNTFLLLQSIHNVLCSYLHHQIFLYRPMLARFYSIKAETSSLGTPSLSHRLLRESAIMCIEAAQNVVSLVIETLEPDEPIGLLPLWYGIHYLHIAGSNFLAAMFQSELYTASVFQFWENVLLALHAHEHLSPYVQQRVWTFKALAAKITGKSYPRFGWQWV</sequence>
<evidence type="ECO:0000256" key="3">
    <source>
        <dbReference type="ARBA" id="ARBA00023163"/>
    </source>
</evidence>
<dbReference type="STRING" id="36646.A0A1V6V1G0"/>
<dbReference type="GO" id="GO:0000981">
    <property type="term" value="F:DNA-binding transcription factor activity, RNA polymerase II-specific"/>
    <property type="evidence" value="ECO:0007669"/>
    <property type="project" value="TreeGrafter"/>
</dbReference>
<accession>A0A1V6V1G0</accession>
<dbReference type="Proteomes" id="UP000191500">
    <property type="component" value="Unassembled WGS sequence"/>
</dbReference>
<reference evidence="6" key="1">
    <citation type="journal article" date="2017" name="Nat. Microbiol.">
        <title>Global analysis of biosynthetic gene clusters reveals vast potential of secondary metabolite production in Penicillium species.</title>
        <authorList>
            <person name="Nielsen J.C."/>
            <person name="Grijseels S."/>
            <person name="Prigent S."/>
            <person name="Ji B."/>
            <person name="Dainat J."/>
            <person name="Nielsen K.F."/>
            <person name="Frisvad J.C."/>
            <person name="Workman M."/>
            <person name="Nielsen J."/>
        </authorList>
    </citation>
    <scope>NUCLEOTIDE SEQUENCE [LARGE SCALE GENOMIC DNA]</scope>
    <source>
        <strain evidence="6">IBT 31321</strain>
    </source>
</reference>
<evidence type="ECO:0000313" key="6">
    <source>
        <dbReference type="Proteomes" id="UP000191500"/>
    </source>
</evidence>
<evidence type="ECO:0000256" key="2">
    <source>
        <dbReference type="ARBA" id="ARBA00023125"/>
    </source>
</evidence>
<evidence type="ECO:0000313" key="5">
    <source>
        <dbReference type="EMBL" id="OQE44293.1"/>
    </source>
</evidence>
<dbReference type="EMBL" id="MDDG01000002">
    <property type="protein sequence ID" value="OQE44293.1"/>
    <property type="molecule type" value="Genomic_DNA"/>
</dbReference>
<organism evidence="5 6">
    <name type="scientific">Penicillium coprophilum</name>
    <dbReference type="NCBI Taxonomy" id="36646"/>
    <lineage>
        <taxon>Eukaryota</taxon>
        <taxon>Fungi</taxon>
        <taxon>Dikarya</taxon>
        <taxon>Ascomycota</taxon>
        <taxon>Pezizomycotina</taxon>
        <taxon>Eurotiomycetes</taxon>
        <taxon>Eurotiomycetidae</taxon>
        <taxon>Eurotiales</taxon>
        <taxon>Aspergillaceae</taxon>
        <taxon>Penicillium</taxon>
    </lineage>
</organism>
<dbReference type="AlphaFoldDB" id="A0A1V6V1G0"/>
<keyword evidence="3" id="KW-0804">Transcription</keyword>
<proteinExistence type="predicted"/>
<keyword evidence="6" id="KW-1185">Reference proteome</keyword>
<dbReference type="GO" id="GO:0005634">
    <property type="term" value="C:nucleus"/>
    <property type="evidence" value="ECO:0007669"/>
    <property type="project" value="TreeGrafter"/>
</dbReference>
<dbReference type="InterPro" id="IPR051127">
    <property type="entry name" value="Fungal_SecMet_Regulators"/>
</dbReference>
<dbReference type="PANTHER" id="PTHR47424">
    <property type="entry name" value="REGULATORY PROTEIN GAL4"/>
    <property type="match status" value="1"/>
</dbReference>
<gene>
    <name evidence="5" type="ORF">PENCOP_c002G07834</name>
</gene>
<keyword evidence="1" id="KW-0805">Transcription regulation</keyword>
<dbReference type="GO" id="GO:0000435">
    <property type="term" value="P:positive regulation of transcription from RNA polymerase II promoter by galactose"/>
    <property type="evidence" value="ECO:0007669"/>
    <property type="project" value="TreeGrafter"/>
</dbReference>
<comment type="caution">
    <text evidence="5">The sequence shown here is derived from an EMBL/GenBank/DDBJ whole genome shotgun (WGS) entry which is preliminary data.</text>
</comment>
<evidence type="ECO:0000256" key="4">
    <source>
        <dbReference type="ARBA" id="ARBA00023242"/>
    </source>
</evidence>
<keyword evidence="4" id="KW-0539">Nucleus</keyword>
<evidence type="ECO:0008006" key="7">
    <source>
        <dbReference type="Google" id="ProtNLM"/>
    </source>
</evidence>
<name>A0A1V6V1G0_9EURO</name>
<keyword evidence="2" id="KW-0238">DNA-binding</keyword>
<protein>
    <recommendedName>
        <fullName evidence="7">Transcription factor domain-containing protein</fullName>
    </recommendedName>
</protein>
<dbReference type="GO" id="GO:0000978">
    <property type="term" value="F:RNA polymerase II cis-regulatory region sequence-specific DNA binding"/>
    <property type="evidence" value="ECO:0007669"/>
    <property type="project" value="TreeGrafter"/>
</dbReference>